<dbReference type="Pfam" id="PF03478">
    <property type="entry name" value="Beta-prop_KIB1-4"/>
    <property type="match status" value="2"/>
</dbReference>
<evidence type="ECO:0000313" key="2">
    <source>
        <dbReference type="EMBL" id="KAH0930899.1"/>
    </source>
</evidence>
<sequence>RSKEYDIGVIDRAESYGNISVQITEASWLVEYKGRSLKGFAVRIMFLLVGGTRKLRSFSTAAAAAAAQPYLLTLPTEVAKSLRIGSSKGWVAVTDLQNSKLRLTNLFNPCASSPTTITLPPLDGCYRGSVARVSKVSLSASPNQRDCVVAAKLFAPLVSLCRPGDSEWTHIETPNTFFRSVLMHSMRDQKFYLYSSDRAPTDLIKTCSDFPPVSPYRRFFFSDIPKTTQDLYQSSLFRTQYLVESPSGDSFIVIWCKAGGKMEKETSRLMCETKGFMVFKQDHGKKLCSYTQDIGDLCIFLGKNESFCVSATKYPGLNPNSVYFEGSETGFGFYDLSSNTTVLWLSSSWVHNSAFADQLNVNDMFRMPGSGGHLIGSWDRFGKQHKFQRLQFKNLPELTKAKRELLYSCSVSEHLVESRTTGETFLVKWFRKATPKCLSKMKTRGVMVFKLDEQGKAVYTRDIGELNIFISKSEAFCLPAGSIPSNFVELLDFDEMTNVCLDGYFIGPGNFTSMAPYFIPPQK</sequence>
<feature type="non-terminal residue" evidence="2">
    <location>
        <position position="1"/>
    </location>
</feature>
<evidence type="ECO:0000259" key="1">
    <source>
        <dbReference type="Pfam" id="PF03478"/>
    </source>
</evidence>
<feature type="domain" description="KIB1-4 beta-propeller" evidence="1">
    <location>
        <begin position="69"/>
        <end position="335"/>
    </location>
</feature>
<protein>
    <recommendedName>
        <fullName evidence="1">KIB1-4 beta-propeller domain-containing protein</fullName>
    </recommendedName>
</protein>
<dbReference type="EMBL" id="JAGKQM010000004">
    <property type="protein sequence ID" value="KAH0930899.1"/>
    <property type="molecule type" value="Genomic_DNA"/>
</dbReference>
<feature type="domain" description="KIB1-4 beta-propeller" evidence="1">
    <location>
        <begin position="386"/>
        <end position="484"/>
    </location>
</feature>
<keyword evidence="3" id="KW-1185">Reference proteome</keyword>
<name>A0ABQ8DNF9_BRANA</name>
<accession>A0ABQ8DNF9</accession>
<evidence type="ECO:0000313" key="3">
    <source>
        <dbReference type="Proteomes" id="UP000824890"/>
    </source>
</evidence>
<proteinExistence type="predicted"/>
<reference evidence="2 3" key="1">
    <citation type="submission" date="2021-05" db="EMBL/GenBank/DDBJ databases">
        <title>Genome Assembly of Synthetic Allotetraploid Brassica napus Reveals Homoeologous Exchanges between Subgenomes.</title>
        <authorList>
            <person name="Davis J.T."/>
        </authorList>
    </citation>
    <scope>NUCLEOTIDE SEQUENCE [LARGE SCALE GENOMIC DNA]</scope>
    <source>
        <strain evidence="3">cv. Da-Ae</strain>
        <tissue evidence="2">Seedling</tissue>
    </source>
</reference>
<gene>
    <name evidence="2" type="ORF">HID58_016626</name>
</gene>
<dbReference type="PANTHER" id="PTHR44259:SF105">
    <property type="entry name" value="DUF295 DOMAIN-CONTAINING PROTEIN"/>
    <property type="match status" value="1"/>
</dbReference>
<dbReference type="InterPro" id="IPR005174">
    <property type="entry name" value="KIB1-4_b-propeller"/>
</dbReference>
<dbReference type="PANTHER" id="PTHR44259">
    <property type="entry name" value="OS07G0183000 PROTEIN-RELATED"/>
    <property type="match status" value="1"/>
</dbReference>
<dbReference type="Proteomes" id="UP000824890">
    <property type="component" value="Unassembled WGS sequence"/>
</dbReference>
<organism evidence="2 3">
    <name type="scientific">Brassica napus</name>
    <name type="common">Rape</name>
    <dbReference type="NCBI Taxonomy" id="3708"/>
    <lineage>
        <taxon>Eukaryota</taxon>
        <taxon>Viridiplantae</taxon>
        <taxon>Streptophyta</taxon>
        <taxon>Embryophyta</taxon>
        <taxon>Tracheophyta</taxon>
        <taxon>Spermatophyta</taxon>
        <taxon>Magnoliopsida</taxon>
        <taxon>eudicotyledons</taxon>
        <taxon>Gunneridae</taxon>
        <taxon>Pentapetalae</taxon>
        <taxon>rosids</taxon>
        <taxon>malvids</taxon>
        <taxon>Brassicales</taxon>
        <taxon>Brassicaceae</taxon>
        <taxon>Brassiceae</taxon>
        <taxon>Brassica</taxon>
    </lineage>
</organism>
<comment type="caution">
    <text evidence="2">The sequence shown here is derived from an EMBL/GenBank/DDBJ whole genome shotgun (WGS) entry which is preliminary data.</text>
</comment>
<dbReference type="InterPro" id="IPR050942">
    <property type="entry name" value="F-box_BR-signaling"/>
</dbReference>